<sequence>MYLAGSCVALRLEVDLSQYMHSRRNLHTNHKFELTPSPERGLCDRSFRLPVELRLRVEPPAWSDSPATQTDPACSHRPESSVSARGAEHLDRAAVSSQPLRPCPTETGASGPSKAKGGGKGSSQDGDGFGPDGPVQGAGPPRCNLQRKSGGEAVGHLPTPGSGGCCCVFFTDSTGSGLNGNGNGPMSSANREDGVWWSVAQRGRTETNVESAGGADGRGRDGKTSRNGEREREREGGRAGGSRLDREDAWGERDQPGRTPVGQERQPVTFSALHGLIG</sequence>
<gene>
    <name evidence="2" type="ORF">VTK73DRAFT_10170</name>
</gene>
<evidence type="ECO:0000256" key="1">
    <source>
        <dbReference type="SAM" id="MobiDB-lite"/>
    </source>
</evidence>
<organism evidence="2 3">
    <name type="scientific">Phialemonium thermophilum</name>
    <dbReference type="NCBI Taxonomy" id="223376"/>
    <lineage>
        <taxon>Eukaryota</taxon>
        <taxon>Fungi</taxon>
        <taxon>Dikarya</taxon>
        <taxon>Ascomycota</taxon>
        <taxon>Pezizomycotina</taxon>
        <taxon>Sordariomycetes</taxon>
        <taxon>Sordariomycetidae</taxon>
        <taxon>Cephalothecales</taxon>
        <taxon>Cephalothecaceae</taxon>
        <taxon>Phialemonium</taxon>
    </lineage>
</organism>
<evidence type="ECO:0000313" key="2">
    <source>
        <dbReference type="EMBL" id="KAL1848289.1"/>
    </source>
</evidence>
<keyword evidence="3" id="KW-1185">Reference proteome</keyword>
<reference evidence="2 3" key="1">
    <citation type="journal article" date="2024" name="Commun. Biol.">
        <title>Comparative genomic analysis of thermophilic fungi reveals convergent evolutionary adaptations and gene losses.</title>
        <authorList>
            <person name="Steindorff A.S."/>
            <person name="Aguilar-Pontes M.V."/>
            <person name="Robinson A.J."/>
            <person name="Andreopoulos B."/>
            <person name="LaButti K."/>
            <person name="Kuo A."/>
            <person name="Mondo S."/>
            <person name="Riley R."/>
            <person name="Otillar R."/>
            <person name="Haridas S."/>
            <person name="Lipzen A."/>
            <person name="Grimwood J."/>
            <person name="Schmutz J."/>
            <person name="Clum A."/>
            <person name="Reid I.D."/>
            <person name="Moisan M.C."/>
            <person name="Butler G."/>
            <person name="Nguyen T.T.M."/>
            <person name="Dewar K."/>
            <person name="Conant G."/>
            <person name="Drula E."/>
            <person name="Henrissat B."/>
            <person name="Hansel C."/>
            <person name="Singer S."/>
            <person name="Hutchinson M.I."/>
            <person name="de Vries R.P."/>
            <person name="Natvig D.O."/>
            <person name="Powell A.J."/>
            <person name="Tsang A."/>
            <person name="Grigoriev I.V."/>
        </authorList>
    </citation>
    <scope>NUCLEOTIDE SEQUENCE [LARGE SCALE GENOMIC DNA]</scope>
    <source>
        <strain evidence="2 3">ATCC 24622</strain>
    </source>
</reference>
<feature type="region of interest" description="Disordered" evidence="1">
    <location>
        <begin position="203"/>
        <end position="278"/>
    </location>
</feature>
<feature type="compositionally biased region" description="Basic and acidic residues" evidence="1">
    <location>
        <begin position="217"/>
        <end position="256"/>
    </location>
</feature>
<evidence type="ECO:0000313" key="3">
    <source>
        <dbReference type="Proteomes" id="UP001586593"/>
    </source>
</evidence>
<proteinExistence type="predicted"/>
<protein>
    <submittedName>
        <fullName evidence="2">Uncharacterized protein</fullName>
    </submittedName>
</protein>
<dbReference type="Proteomes" id="UP001586593">
    <property type="component" value="Unassembled WGS sequence"/>
</dbReference>
<feature type="region of interest" description="Disordered" evidence="1">
    <location>
        <begin position="60"/>
        <end position="149"/>
    </location>
</feature>
<dbReference type="EMBL" id="JAZHXJ010000932">
    <property type="protein sequence ID" value="KAL1848289.1"/>
    <property type="molecule type" value="Genomic_DNA"/>
</dbReference>
<name>A0ABR3VY49_9PEZI</name>
<feature type="compositionally biased region" description="Gly residues" evidence="1">
    <location>
        <begin position="116"/>
        <end position="131"/>
    </location>
</feature>
<accession>A0ABR3VY49</accession>
<comment type="caution">
    <text evidence="2">The sequence shown here is derived from an EMBL/GenBank/DDBJ whole genome shotgun (WGS) entry which is preliminary data.</text>
</comment>